<gene>
    <name evidence="9" type="ORF">ACFOY2_49575</name>
</gene>
<feature type="transmembrane region" description="Helical" evidence="7">
    <location>
        <begin position="33"/>
        <end position="50"/>
    </location>
</feature>
<feature type="region of interest" description="Disordered" evidence="6">
    <location>
        <begin position="1"/>
        <end position="26"/>
    </location>
</feature>
<proteinExistence type="predicted"/>
<feature type="compositionally biased region" description="Polar residues" evidence="6">
    <location>
        <begin position="15"/>
        <end position="26"/>
    </location>
</feature>
<evidence type="ECO:0000256" key="2">
    <source>
        <dbReference type="ARBA" id="ARBA00022475"/>
    </source>
</evidence>
<dbReference type="Gene3D" id="1.20.1250.20">
    <property type="entry name" value="MFS general substrate transporter like domains"/>
    <property type="match status" value="1"/>
</dbReference>
<comment type="subcellular location">
    <subcellularLocation>
        <location evidence="1">Cell membrane</location>
        <topology evidence="1">Multi-pass membrane protein</topology>
    </subcellularLocation>
</comment>
<dbReference type="PROSITE" id="PS50850">
    <property type="entry name" value="MFS"/>
    <property type="match status" value="1"/>
</dbReference>
<feature type="transmembrane region" description="Helical" evidence="7">
    <location>
        <begin position="102"/>
        <end position="125"/>
    </location>
</feature>
<dbReference type="InterPro" id="IPR036259">
    <property type="entry name" value="MFS_trans_sf"/>
</dbReference>
<organism evidence="9 10">
    <name type="scientific">Nonomuraea purpurea</name>
    <dbReference type="NCBI Taxonomy" id="1849276"/>
    <lineage>
        <taxon>Bacteria</taxon>
        <taxon>Bacillati</taxon>
        <taxon>Actinomycetota</taxon>
        <taxon>Actinomycetes</taxon>
        <taxon>Streptosporangiales</taxon>
        <taxon>Streptosporangiaceae</taxon>
        <taxon>Nonomuraea</taxon>
    </lineage>
</organism>
<dbReference type="InterPro" id="IPR020846">
    <property type="entry name" value="MFS_dom"/>
</dbReference>
<keyword evidence="3 7" id="KW-0812">Transmembrane</keyword>
<evidence type="ECO:0000259" key="8">
    <source>
        <dbReference type="PROSITE" id="PS50850"/>
    </source>
</evidence>
<dbReference type="PANTHER" id="PTHR43124">
    <property type="entry name" value="PURINE EFFLUX PUMP PBUE"/>
    <property type="match status" value="1"/>
</dbReference>
<evidence type="ECO:0000256" key="5">
    <source>
        <dbReference type="ARBA" id="ARBA00023136"/>
    </source>
</evidence>
<dbReference type="Proteomes" id="UP001595851">
    <property type="component" value="Unassembled WGS sequence"/>
</dbReference>
<evidence type="ECO:0000256" key="7">
    <source>
        <dbReference type="SAM" id="Phobius"/>
    </source>
</evidence>
<feature type="transmembrane region" description="Helical" evidence="7">
    <location>
        <begin position="260"/>
        <end position="285"/>
    </location>
</feature>
<evidence type="ECO:0000313" key="9">
    <source>
        <dbReference type="EMBL" id="MFC4015340.1"/>
    </source>
</evidence>
<evidence type="ECO:0000256" key="3">
    <source>
        <dbReference type="ARBA" id="ARBA00022692"/>
    </source>
</evidence>
<feature type="transmembrane region" description="Helical" evidence="7">
    <location>
        <begin position="292"/>
        <end position="309"/>
    </location>
</feature>
<dbReference type="EMBL" id="JBHSBI010000043">
    <property type="protein sequence ID" value="MFC4015340.1"/>
    <property type="molecule type" value="Genomic_DNA"/>
</dbReference>
<feature type="transmembrane region" description="Helical" evidence="7">
    <location>
        <begin position="227"/>
        <end position="248"/>
    </location>
</feature>
<feature type="domain" description="Major facilitator superfamily (MFS) profile" evidence="8">
    <location>
        <begin position="32"/>
        <end position="407"/>
    </location>
</feature>
<accession>A0ABV8GQW2</accession>
<dbReference type="SUPFAM" id="SSF103473">
    <property type="entry name" value="MFS general substrate transporter"/>
    <property type="match status" value="1"/>
</dbReference>
<keyword evidence="2" id="KW-1003">Cell membrane</keyword>
<dbReference type="Pfam" id="PF07690">
    <property type="entry name" value="MFS_1"/>
    <property type="match status" value="1"/>
</dbReference>
<evidence type="ECO:0000256" key="6">
    <source>
        <dbReference type="SAM" id="MobiDB-lite"/>
    </source>
</evidence>
<dbReference type="InterPro" id="IPR050189">
    <property type="entry name" value="MFS_Efflux_Transporters"/>
</dbReference>
<keyword evidence="4 7" id="KW-1133">Transmembrane helix</keyword>
<keyword evidence="5 7" id="KW-0472">Membrane</keyword>
<dbReference type="PANTHER" id="PTHR43124:SF3">
    <property type="entry name" value="CHLORAMPHENICOL EFFLUX PUMP RV0191"/>
    <property type="match status" value="1"/>
</dbReference>
<evidence type="ECO:0000256" key="1">
    <source>
        <dbReference type="ARBA" id="ARBA00004651"/>
    </source>
</evidence>
<dbReference type="CDD" id="cd06174">
    <property type="entry name" value="MFS"/>
    <property type="match status" value="1"/>
</dbReference>
<feature type="transmembrane region" description="Helical" evidence="7">
    <location>
        <begin position="156"/>
        <end position="178"/>
    </location>
</feature>
<reference evidence="10" key="1">
    <citation type="journal article" date="2019" name="Int. J. Syst. Evol. Microbiol.">
        <title>The Global Catalogue of Microorganisms (GCM) 10K type strain sequencing project: providing services to taxonomists for standard genome sequencing and annotation.</title>
        <authorList>
            <consortium name="The Broad Institute Genomics Platform"/>
            <consortium name="The Broad Institute Genome Sequencing Center for Infectious Disease"/>
            <person name="Wu L."/>
            <person name="Ma J."/>
        </authorList>
    </citation>
    <scope>NUCLEOTIDE SEQUENCE [LARGE SCALE GENOMIC DNA]</scope>
    <source>
        <strain evidence="10">TBRC 1276</strain>
    </source>
</reference>
<comment type="caution">
    <text evidence="9">The sequence shown here is derived from an EMBL/GenBank/DDBJ whole genome shotgun (WGS) entry which is preliminary data.</text>
</comment>
<feature type="transmembrane region" description="Helical" evidence="7">
    <location>
        <begin position="356"/>
        <end position="375"/>
    </location>
</feature>
<feature type="transmembrane region" description="Helical" evidence="7">
    <location>
        <begin position="131"/>
        <end position="149"/>
    </location>
</feature>
<name>A0ABV8GQW2_9ACTN</name>
<dbReference type="RefSeq" id="WP_379535160.1">
    <property type="nucleotide sequence ID" value="NZ_JBHSBI010000043.1"/>
</dbReference>
<feature type="transmembrane region" description="Helical" evidence="7">
    <location>
        <begin position="184"/>
        <end position="206"/>
    </location>
</feature>
<feature type="transmembrane region" description="Helical" evidence="7">
    <location>
        <begin position="315"/>
        <end position="344"/>
    </location>
</feature>
<feature type="transmembrane region" description="Helical" evidence="7">
    <location>
        <begin position="70"/>
        <end position="90"/>
    </location>
</feature>
<protein>
    <submittedName>
        <fullName evidence="9">CynX/NimT family MFS transporter</fullName>
    </submittedName>
</protein>
<dbReference type="InterPro" id="IPR011701">
    <property type="entry name" value="MFS"/>
</dbReference>
<sequence>MTPRREAANDRPSEALSTEPASAGSTPTDWRRIALVYCCGVVAALSLGKLATVGPQMTADLGLSLSQLGWAISAVVGVSAAAGLPASLFIRRLGAGRAFVAGLLMVSVAGALTAAATGLVTLISIRVFEGVGYLLVTIAGPTLIAHLAGERDRPTALAIWGTFVPVGIGVSTMAGGLLGPQLGWRGWLGVAAVLPLLLTVLTWLWLRPNASRTPSGAFPRPGALAGPALLSTAFCVLALLTLSAMVLLPTFLADGRGQDAAGAGALTSVISLIGVPGGLLAAMLLRRGLSPVLLAMSGAFMIPAAWLTFMDDGSAAGSVIGAGVVSLENGILAAVVFAGLPLVVHSLDDLDVGNGLVAQLGSLGSLVGPPLFGLVAERLGWSALVWVFCAGVASGVGLLGYVLSRRRSG</sequence>
<feature type="transmembrane region" description="Helical" evidence="7">
    <location>
        <begin position="381"/>
        <end position="403"/>
    </location>
</feature>
<evidence type="ECO:0000313" key="10">
    <source>
        <dbReference type="Proteomes" id="UP001595851"/>
    </source>
</evidence>
<evidence type="ECO:0000256" key="4">
    <source>
        <dbReference type="ARBA" id="ARBA00022989"/>
    </source>
</evidence>
<feature type="compositionally biased region" description="Basic and acidic residues" evidence="6">
    <location>
        <begin position="1"/>
        <end position="13"/>
    </location>
</feature>
<keyword evidence="10" id="KW-1185">Reference proteome</keyword>